<keyword evidence="3" id="KW-1185">Reference proteome</keyword>
<feature type="signal peptide" evidence="1">
    <location>
        <begin position="1"/>
        <end position="25"/>
    </location>
</feature>
<dbReference type="Proteomes" id="UP000623301">
    <property type="component" value="Unassembled WGS sequence"/>
</dbReference>
<protein>
    <recommendedName>
        <fullName evidence="4">DUF4249 family protein</fullName>
    </recommendedName>
</protein>
<evidence type="ECO:0008006" key="4">
    <source>
        <dbReference type="Google" id="ProtNLM"/>
    </source>
</evidence>
<organism evidence="2 3">
    <name type="scientific">Aureibaculum flavum</name>
    <dbReference type="NCBI Taxonomy" id="2795986"/>
    <lineage>
        <taxon>Bacteria</taxon>
        <taxon>Pseudomonadati</taxon>
        <taxon>Bacteroidota</taxon>
        <taxon>Flavobacteriia</taxon>
        <taxon>Flavobacteriales</taxon>
        <taxon>Flavobacteriaceae</taxon>
        <taxon>Aureibaculum</taxon>
    </lineage>
</organism>
<dbReference type="EMBL" id="JAEHFJ010000002">
    <property type="protein sequence ID" value="MBJ2173459.1"/>
    <property type="molecule type" value="Genomic_DNA"/>
</dbReference>
<feature type="chain" id="PRO_5046033259" description="DUF4249 family protein" evidence="1">
    <location>
        <begin position="26"/>
        <end position="190"/>
    </location>
</feature>
<evidence type="ECO:0000313" key="2">
    <source>
        <dbReference type="EMBL" id="MBJ2173459.1"/>
    </source>
</evidence>
<evidence type="ECO:0000256" key="1">
    <source>
        <dbReference type="SAM" id="SignalP"/>
    </source>
</evidence>
<dbReference type="RefSeq" id="WP_198840257.1">
    <property type="nucleotide sequence ID" value="NZ_JAEHFJ010000002.1"/>
</dbReference>
<reference evidence="2 3" key="1">
    <citation type="submission" date="2020-12" db="EMBL/GenBank/DDBJ databases">
        <title>Aureibaculum luteum sp. nov. and Aureibaculum flavum sp. nov., novel members of the family Flavobacteriaceae isolated from Antarctic intertidal sediments.</title>
        <authorList>
            <person name="He X."/>
            <person name="Zhang X."/>
        </authorList>
    </citation>
    <scope>NUCLEOTIDE SEQUENCE [LARGE SCALE GENOMIC DNA]</scope>
    <source>
        <strain evidence="2 3">A20</strain>
    </source>
</reference>
<proteinExistence type="predicted"/>
<name>A0ABS0WNF0_9FLAO</name>
<dbReference type="PROSITE" id="PS51257">
    <property type="entry name" value="PROKAR_LIPOPROTEIN"/>
    <property type="match status" value="1"/>
</dbReference>
<keyword evidence="1" id="KW-0732">Signal</keyword>
<gene>
    <name evidence="2" type="ORF">JBL43_04380</name>
</gene>
<accession>A0ABS0WNF0</accession>
<comment type="caution">
    <text evidence="2">The sequence shown here is derived from an EMBL/GenBank/DDBJ whole genome shotgun (WGS) entry which is preliminary data.</text>
</comment>
<evidence type="ECO:0000313" key="3">
    <source>
        <dbReference type="Proteomes" id="UP000623301"/>
    </source>
</evidence>
<sequence>MMKNLNYVWVALVTFLLFSCDTELAEIDNDAPEVSIHISGPGVDLTLDNDMVTADVEINLLHNSVYTFTISANDGGTGGLERFLYQTDYRNFERISDIPNNFTATTVDNPGNDLDFIQYDWLGDRSNPKSGMIGGGTYKTLPLPPTHGLPSSSFIVGEAMDFRNSGGVNNQTRKYFNLTIVRENPGVVQL</sequence>